<dbReference type="EMBL" id="LYMM01000040">
    <property type="protein sequence ID" value="PNU04011.1"/>
    <property type="molecule type" value="Genomic_DNA"/>
</dbReference>
<dbReference type="GO" id="GO:0003677">
    <property type="term" value="F:DNA binding"/>
    <property type="evidence" value="ECO:0007669"/>
    <property type="project" value="UniProtKB-KW"/>
</dbReference>
<dbReference type="InterPro" id="IPR039420">
    <property type="entry name" value="WalR-like"/>
</dbReference>
<feature type="domain" description="HTH luxR-type" evidence="6">
    <location>
        <begin position="147"/>
        <end position="212"/>
    </location>
</feature>
<name>A0A2K2FYY7_9SPHN</name>
<dbReference type="InterPro" id="IPR011006">
    <property type="entry name" value="CheY-like_superfamily"/>
</dbReference>
<evidence type="ECO:0000256" key="1">
    <source>
        <dbReference type="ARBA" id="ARBA00022553"/>
    </source>
</evidence>
<dbReference type="InterPro" id="IPR016032">
    <property type="entry name" value="Sig_transdc_resp-reg_C-effctor"/>
</dbReference>
<dbReference type="GO" id="GO:0006355">
    <property type="term" value="P:regulation of DNA-templated transcription"/>
    <property type="evidence" value="ECO:0007669"/>
    <property type="project" value="InterPro"/>
</dbReference>
<evidence type="ECO:0000256" key="4">
    <source>
        <dbReference type="ARBA" id="ARBA00023163"/>
    </source>
</evidence>
<dbReference type="AlphaFoldDB" id="A0A2K2FYY7"/>
<proteinExistence type="predicted"/>
<evidence type="ECO:0000256" key="5">
    <source>
        <dbReference type="PROSITE-ProRule" id="PRU00169"/>
    </source>
</evidence>
<dbReference type="PANTHER" id="PTHR43214:SF41">
    <property type="entry name" value="NITRATE_NITRITE RESPONSE REGULATOR PROTEIN NARP"/>
    <property type="match status" value="1"/>
</dbReference>
<feature type="modified residue" description="4-aspartylphosphate" evidence="5">
    <location>
        <position position="58"/>
    </location>
</feature>
<dbReference type="PROSITE" id="PS00622">
    <property type="entry name" value="HTH_LUXR_1"/>
    <property type="match status" value="1"/>
</dbReference>
<evidence type="ECO:0000259" key="7">
    <source>
        <dbReference type="PROSITE" id="PS50110"/>
    </source>
</evidence>
<dbReference type="PANTHER" id="PTHR43214">
    <property type="entry name" value="TWO-COMPONENT RESPONSE REGULATOR"/>
    <property type="match status" value="1"/>
</dbReference>
<dbReference type="InterPro" id="IPR058245">
    <property type="entry name" value="NreC/VraR/RcsB-like_REC"/>
</dbReference>
<evidence type="ECO:0000259" key="6">
    <source>
        <dbReference type="PROSITE" id="PS50043"/>
    </source>
</evidence>
<dbReference type="Proteomes" id="UP000236327">
    <property type="component" value="Unassembled WGS sequence"/>
</dbReference>
<keyword evidence="2" id="KW-0805">Transcription regulation</keyword>
<dbReference type="InterPro" id="IPR000792">
    <property type="entry name" value="Tscrpt_reg_LuxR_C"/>
</dbReference>
<dbReference type="GO" id="GO:0000160">
    <property type="term" value="P:phosphorelay signal transduction system"/>
    <property type="evidence" value="ECO:0007669"/>
    <property type="project" value="InterPro"/>
</dbReference>
<dbReference type="CDD" id="cd06170">
    <property type="entry name" value="LuxR_C_like"/>
    <property type="match status" value="1"/>
</dbReference>
<dbReference type="RefSeq" id="WP_103096607.1">
    <property type="nucleotide sequence ID" value="NZ_LYMM01000040.1"/>
</dbReference>
<feature type="domain" description="Response regulatory" evidence="7">
    <location>
        <begin position="7"/>
        <end position="123"/>
    </location>
</feature>
<sequence>MSSPVRRIVLADDHEAIRLGVRSVLSAHPDWRIVGEASDGREALEIIRSVRPDIAILDYSLPMMNGLELTRAIKKELPRTEVLIFTMHDREDVLAELLTAGARGYLLKSDASKHLIAAVEALSIRRPYFSGNVSQTLLDRFVEMAARETSATALTPREREIVQLIAEGRLNKEIAAILGLSIKTVETHRAAAMHKLDLNSTADLVRYAVRNNIIEP</sequence>
<dbReference type="PRINTS" id="PR00038">
    <property type="entry name" value="HTHLUXR"/>
</dbReference>
<dbReference type="PROSITE" id="PS50110">
    <property type="entry name" value="RESPONSE_REGULATORY"/>
    <property type="match status" value="1"/>
</dbReference>
<dbReference type="PROSITE" id="PS50043">
    <property type="entry name" value="HTH_LUXR_2"/>
    <property type="match status" value="1"/>
</dbReference>
<protein>
    <submittedName>
        <fullName evidence="8">DNA-binding response regulator</fullName>
    </submittedName>
</protein>
<dbReference type="Pfam" id="PF00072">
    <property type="entry name" value="Response_reg"/>
    <property type="match status" value="1"/>
</dbReference>
<keyword evidence="9" id="KW-1185">Reference proteome</keyword>
<dbReference type="SUPFAM" id="SSF52172">
    <property type="entry name" value="CheY-like"/>
    <property type="match status" value="1"/>
</dbReference>
<keyword evidence="3 8" id="KW-0238">DNA-binding</keyword>
<dbReference type="InterPro" id="IPR001789">
    <property type="entry name" value="Sig_transdc_resp-reg_receiver"/>
</dbReference>
<gene>
    <name evidence="8" type="ORF">A8V01_05180</name>
</gene>
<dbReference type="SUPFAM" id="SSF46894">
    <property type="entry name" value="C-terminal effector domain of the bipartite response regulators"/>
    <property type="match status" value="1"/>
</dbReference>
<evidence type="ECO:0000313" key="8">
    <source>
        <dbReference type="EMBL" id="PNU04011.1"/>
    </source>
</evidence>
<dbReference type="Gene3D" id="3.40.50.2300">
    <property type="match status" value="1"/>
</dbReference>
<dbReference type="SMART" id="SM00448">
    <property type="entry name" value="REC"/>
    <property type="match status" value="1"/>
</dbReference>
<comment type="caution">
    <text evidence="8">The sequence shown here is derived from an EMBL/GenBank/DDBJ whole genome shotgun (WGS) entry which is preliminary data.</text>
</comment>
<keyword evidence="4" id="KW-0804">Transcription</keyword>
<keyword evidence="1 5" id="KW-0597">Phosphoprotein</keyword>
<dbReference type="OrthoDB" id="9782896at2"/>
<reference evidence="8 9" key="1">
    <citation type="submission" date="2016-05" db="EMBL/GenBank/DDBJ databases">
        <title>Complete genome sequence of Novosphingobium guangzhouense SA925(T).</title>
        <authorList>
            <person name="Sha S."/>
        </authorList>
    </citation>
    <scope>NUCLEOTIDE SEQUENCE [LARGE SCALE GENOMIC DNA]</scope>
    <source>
        <strain evidence="8 9">SA925</strain>
    </source>
</reference>
<evidence type="ECO:0000313" key="9">
    <source>
        <dbReference type="Proteomes" id="UP000236327"/>
    </source>
</evidence>
<accession>A0A2K2FYY7</accession>
<evidence type="ECO:0000256" key="3">
    <source>
        <dbReference type="ARBA" id="ARBA00023125"/>
    </source>
</evidence>
<evidence type="ECO:0000256" key="2">
    <source>
        <dbReference type="ARBA" id="ARBA00023015"/>
    </source>
</evidence>
<dbReference type="SMART" id="SM00421">
    <property type="entry name" value="HTH_LUXR"/>
    <property type="match status" value="1"/>
</dbReference>
<dbReference type="CDD" id="cd17535">
    <property type="entry name" value="REC_NarL-like"/>
    <property type="match status" value="1"/>
</dbReference>
<organism evidence="8 9">
    <name type="scientific">Novosphingobium guangzhouense</name>
    <dbReference type="NCBI Taxonomy" id="1850347"/>
    <lineage>
        <taxon>Bacteria</taxon>
        <taxon>Pseudomonadati</taxon>
        <taxon>Pseudomonadota</taxon>
        <taxon>Alphaproteobacteria</taxon>
        <taxon>Sphingomonadales</taxon>
        <taxon>Sphingomonadaceae</taxon>
        <taxon>Novosphingobium</taxon>
    </lineage>
</organism>
<dbReference type="Pfam" id="PF00196">
    <property type="entry name" value="GerE"/>
    <property type="match status" value="1"/>
</dbReference>